<dbReference type="PROSITE" id="PS50977">
    <property type="entry name" value="HTH_TETR_2"/>
    <property type="match status" value="1"/>
</dbReference>
<reference evidence="6 7" key="1">
    <citation type="submission" date="2016-10" db="EMBL/GenBank/DDBJ databases">
        <authorList>
            <person name="de Groot N.N."/>
        </authorList>
    </citation>
    <scope>NUCLEOTIDE SEQUENCE [LARGE SCALE GENOMIC DNA]</scope>
    <source>
        <strain evidence="6 7">CGMCC 4.3491</strain>
    </source>
</reference>
<name>A0A1H3MY46_9MICO</name>
<dbReference type="RefSeq" id="WP_092551128.1">
    <property type="nucleotide sequence ID" value="NZ_FNPZ01000001.1"/>
</dbReference>
<dbReference type="OrthoDB" id="71867at2"/>
<dbReference type="Proteomes" id="UP000198891">
    <property type="component" value="Unassembled WGS sequence"/>
</dbReference>
<keyword evidence="3" id="KW-0804">Transcription</keyword>
<dbReference type="InterPro" id="IPR036271">
    <property type="entry name" value="Tet_transcr_reg_TetR-rel_C_sf"/>
</dbReference>
<dbReference type="InterPro" id="IPR025996">
    <property type="entry name" value="MT1864/Rv1816-like_C"/>
</dbReference>
<gene>
    <name evidence="6" type="ORF">SAMN05216554_1616</name>
</gene>
<dbReference type="PANTHER" id="PTHR30055:SF239">
    <property type="entry name" value="TRANSCRIPTIONAL REGULATORY PROTEIN"/>
    <property type="match status" value="1"/>
</dbReference>
<accession>A0A1H3MY46</accession>
<dbReference type="EMBL" id="FNPZ01000001">
    <property type="protein sequence ID" value="SDY81627.1"/>
    <property type="molecule type" value="Genomic_DNA"/>
</dbReference>
<dbReference type="GO" id="GO:0003700">
    <property type="term" value="F:DNA-binding transcription factor activity"/>
    <property type="evidence" value="ECO:0007669"/>
    <property type="project" value="TreeGrafter"/>
</dbReference>
<keyword evidence="1" id="KW-0805">Transcription regulation</keyword>
<protein>
    <submittedName>
        <fullName evidence="6">Transcriptional regulator, TetR family</fullName>
    </submittedName>
</protein>
<organism evidence="6 7">
    <name type="scientific">Herbiconiux ginsengi</name>
    <dbReference type="NCBI Taxonomy" id="381665"/>
    <lineage>
        <taxon>Bacteria</taxon>
        <taxon>Bacillati</taxon>
        <taxon>Actinomycetota</taxon>
        <taxon>Actinomycetes</taxon>
        <taxon>Micrococcales</taxon>
        <taxon>Microbacteriaceae</taxon>
        <taxon>Herbiconiux</taxon>
    </lineage>
</organism>
<dbReference type="Pfam" id="PF13305">
    <property type="entry name" value="TetR_C_33"/>
    <property type="match status" value="1"/>
</dbReference>
<evidence type="ECO:0000313" key="6">
    <source>
        <dbReference type="EMBL" id="SDY81627.1"/>
    </source>
</evidence>
<dbReference type="Gene3D" id="1.10.357.10">
    <property type="entry name" value="Tetracycline Repressor, domain 2"/>
    <property type="match status" value="1"/>
</dbReference>
<dbReference type="InterPro" id="IPR009057">
    <property type="entry name" value="Homeodomain-like_sf"/>
</dbReference>
<dbReference type="SUPFAM" id="SSF48498">
    <property type="entry name" value="Tetracyclin repressor-like, C-terminal domain"/>
    <property type="match status" value="1"/>
</dbReference>
<dbReference type="PANTHER" id="PTHR30055">
    <property type="entry name" value="HTH-TYPE TRANSCRIPTIONAL REGULATOR RUTR"/>
    <property type="match status" value="1"/>
</dbReference>
<evidence type="ECO:0000256" key="3">
    <source>
        <dbReference type="ARBA" id="ARBA00023163"/>
    </source>
</evidence>
<evidence type="ECO:0000256" key="4">
    <source>
        <dbReference type="PROSITE-ProRule" id="PRU00335"/>
    </source>
</evidence>
<evidence type="ECO:0000256" key="1">
    <source>
        <dbReference type="ARBA" id="ARBA00023015"/>
    </source>
</evidence>
<evidence type="ECO:0000313" key="7">
    <source>
        <dbReference type="Proteomes" id="UP000198891"/>
    </source>
</evidence>
<keyword evidence="2 4" id="KW-0238">DNA-binding</keyword>
<dbReference type="SUPFAM" id="SSF46689">
    <property type="entry name" value="Homeodomain-like"/>
    <property type="match status" value="1"/>
</dbReference>
<dbReference type="Gene3D" id="1.10.10.60">
    <property type="entry name" value="Homeodomain-like"/>
    <property type="match status" value="1"/>
</dbReference>
<sequence>MARAGVTKDRVAEEAEQLADEVGLESVTLAAVAGRLGIKLPSLYKHIDSLGGLRATVGERATRELTEVMVRATAGKAGPDAVSALAHALRDWARAHPGRYAATIAAPRVSAGAEPGQVQAAEDAVGLIFDVLAGFGLGGDDAVDATRGLRAVLHGFVALEAAGGFGMPADVDRSFDRLVASYIRSLPAY</sequence>
<feature type="domain" description="HTH tetR-type" evidence="5">
    <location>
        <begin position="5"/>
        <end position="65"/>
    </location>
</feature>
<dbReference type="InterPro" id="IPR050109">
    <property type="entry name" value="HTH-type_TetR-like_transc_reg"/>
</dbReference>
<evidence type="ECO:0000256" key="2">
    <source>
        <dbReference type="ARBA" id="ARBA00023125"/>
    </source>
</evidence>
<dbReference type="GO" id="GO:0000976">
    <property type="term" value="F:transcription cis-regulatory region binding"/>
    <property type="evidence" value="ECO:0007669"/>
    <property type="project" value="TreeGrafter"/>
</dbReference>
<feature type="DNA-binding region" description="H-T-H motif" evidence="4">
    <location>
        <begin position="28"/>
        <end position="47"/>
    </location>
</feature>
<dbReference type="InterPro" id="IPR001647">
    <property type="entry name" value="HTH_TetR"/>
</dbReference>
<dbReference type="AlphaFoldDB" id="A0A1H3MY46"/>
<dbReference type="STRING" id="381665.SAMN05216554_1616"/>
<evidence type="ECO:0000259" key="5">
    <source>
        <dbReference type="PROSITE" id="PS50977"/>
    </source>
</evidence>
<keyword evidence="7" id="KW-1185">Reference proteome</keyword>
<proteinExistence type="predicted"/>